<organism evidence="1 2">
    <name type="scientific">Synechocystis salina LEGE 00031</name>
    <dbReference type="NCBI Taxonomy" id="1828736"/>
    <lineage>
        <taxon>Bacteria</taxon>
        <taxon>Bacillati</taxon>
        <taxon>Cyanobacteriota</taxon>
        <taxon>Cyanophyceae</taxon>
        <taxon>Synechococcales</taxon>
        <taxon>Merismopediaceae</taxon>
        <taxon>Synechocystis</taxon>
    </lineage>
</organism>
<evidence type="ECO:0000313" key="2">
    <source>
        <dbReference type="Proteomes" id="UP000658720"/>
    </source>
</evidence>
<gene>
    <name evidence="1" type="ORF">IQ217_03915</name>
</gene>
<proteinExistence type="predicted"/>
<dbReference type="Gene3D" id="2.30.30.40">
    <property type="entry name" value="SH3 Domains"/>
    <property type="match status" value="2"/>
</dbReference>
<reference evidence="1 2" key="1">
    <citation type="submission" date="2020-10" db="EMBL/GenBank/DDBJ databases">
        <authorList>
            <person name="Castelo-Branco R."/>
            <person name="Eusebio N."/>
            <person name="Adriana R."/>
            <person name="Vieira A."/>
            <person name="Brugerolle De Fraissinette N."/>
            <person name="Rezende De Castro R."/>
            <person name="Schneider M.P."/>
            <person name="Vasconcelos V."/>
            <person name="Leao P.N."/>
        </authorList>
    </citation>
    <scope>NUCLEOTIDE SEQUENCE [LARGE SCALE GENOMIC DNA]</scope>
    <source>
        <strain evidence="1 2">LEGE 00031</strain>
    </source>
</reference>
<comment type="caution">
    <text evidence="1">The sequence shown here is derived from an EMBL/GenBank/DDBJ whole genome shotgun (WGS) entry which is preliminary data.</text>
</comment>
<dbReference type="InterPro" id="IPR010466">
    <property type="entry name" value="DUF1058"/>
</dbReference>
<name>A0ABR9VNU9_9SYNC</name>
<sequence length="178" mass="19070">MQGPINATAKVAPHRIFKLINLMAVFGLLGQVFCLQGPALSQNALTVCGAETGRVYLRNRPSNASQNANRTLSNGTPVQGYEYRNGFVFVETADGSSGWVTERYLCGGSPVGGSPAYICGAETGRVYLRARPSNASQNANRTLSNGTAVSTEGYSNGFFLVETMNGMRGWVTERYVCP</sequence>
<dbReference type="Pfam" id="PF06347">
    <property type="entry name" value="SH3_4"/>
    <property type="match status" value="1"/>
</dbReference>
<dbReference type="EMBL" id="JADEVV010000007">
    <property type="protein sequence ID" value="MBE9253019.1"/>
    <property type="molecule type" value="Genomic_DNA"/>
</dbReference>
<accession>A0ABR9VNU9</accession>
<keyword evidence="2" id="KW-1185">Reference proteome</keyword>
<dbReference type="Proteomes" id="UP000658720">
    <property type="component" value="Unassembled WGS sequence"/>
</dbReference>
<evidence type="ECO:0000313" key="1">
    <source>
        <dbReference type="EMBL" id="MBE9253019.1"/>
    </source>
</evidence>
<dbReference type="RefSeq" id="WP_194018980.1">
    <property type="nucleotide sequence ID" value="NZ_JADEVV010000007.1"/>
</dbReference>
<protein>
    <submittedName>
        <fullName evidence="1">SH3 domain-containing protein</fullName>
    </submittedName>
</protein>